<evidence type="ECO:0000259" key="2">
    <source>
        <dbReference type="PROSITE" id="PS51782"/>
    </source>
</evidence>
<organism evidence="3 4">
    <name type="scientific">Streptomyces osmaniensis</name>
    <dbReference type="NCBI Taxonomy" id="593134"/>
    <lineage>
        <taxon>Bacteria</taxon>
        <taxon>Bacillati</taxon>
        <taxon>Actinomycetota</taxon>
        <taxon>Actinomycetes</taxon>
        <taxon>Kitasatosporales</taxon>
        <taxon>Streptomycetaceae</taxon>
        <taxon>Streptomyces</taxon>
    </lineage>
</organism>
<dbReference type="EMBL" id="BAABCE010000027">
    <property type="protein sequence ID" value="GAA3591387.1"/>
    <property type="molecule type" value="Genomic_DNA"/>
</dbReference>
<feature type="domain" description="LysM" evidence="2">
    <location>
        <begin position="312"/>
        <end position="356"/>
    </location>
</feature>
<dbReference type="Pfam" id="PF01476">
    <property type="entry name" value="LysM"/>
    <property type="match status" value="1"/>
</dbReference>
<evidence type="ECO:0000313" key="3">
    <source>
        <dbReference type="EMBL" id="GAA3591387.1"/>
    </source>
</evidence>
<comment type="caution">
    <text evidence="3">The sequence shown here is derived from an EMBL/GenBank/DDBJ whole genome shotgun (WGS) entry which is preliminary data.</text>
</comment>
<feature type="compositionally biased region" description="Low complexity" evidence="1">
    <location>
        <begin position="242"/>
        <end position="262"/>
    </location>
</feature>
<dbReference type="SUPFAM" id="SSF54106">
    <property type="entry name" value="LysM domain"/>
    <property type="match status" value="1"/>
</dbReference>
<keyword evidence="4" id="KW-1185">Reference proteome</keyword>
<dbReference type="PANTHER" id="PTHR33734:SF22">
    <property type="entry name" value="MEMBRANE-BOUND LYTIC MUREIN TRANSGLYCOSYLASE D"/>
    <property type="match status" value="1"/>
</dbReference>
<dbReference type="InterPro" id="IPR047763">
    <property type="entry name" value="PG_bind_dom_phiBT1-type"/>
</dbReference>
<reference evidence="4" key="1">
    <citation type="journal article" date="2019" name="Int. J. Syst. Evol. Microbiol.">
        <title>The Global Catalogue of Microorganisms (GCM) 10K type strain sequencing project: providing services to taxonomists for standard genome sequencing and annotation.</title>
        <authorList>
            <consortium name="The Broad Institute Genomics Platform"/>
            <consortium name="The Broad Institute Genome Sequencing Center for Infectious Disease"/>
            <person name="Wu L."/>
            <person name="Ma J."/>
        </authorList>
    </citation>
    <scope>NUCLEOTIDE SEQUENCE [LARGE SCALE GENOMIC DNA]</scope>
    <source>
        <strain evidence="4">JCM 17656</strain>
    </source>
</reference>
<dbReference type="InterPro" id="IPR036779">
    <property type="entry name" value="LysM_dom_sf"/>
</dbReference>
<dbReference type="SMART" id="SM00257">
    <property type="entry name" value="LysM"/>
    <property type="match status" value="1"/>
</dbReference>
<dbReference type="Proteomes" id="UP001500707">
    <property type="component" value="Unassembled WGS sequence"/>
</dbReference>
<name>A0ABP6YU95_9ACTN</name>
<accession>A0ABP6YU95</accession>
<dbReference type="InterPro" id="IPR018392">
    <property type="entry name" value="LysM"/>
</dbReference>
<feature type="region of interest" description="Disordered" evidence="1">
    <location>
        <begin position="239"/>
        <end position="265"/>
    </location>
</feature>
<dbReference type="Gene3D" id="3.10.350.10">
    <property type="entry name" value="LysM domain"/>
    <property type="match status" value="1"/>
</dbReference>
<protein>
    <recommendedName>
        <fullName evidence="2">LysM domain-containing protein</fullName>
    </recommendedName>
</protein>
<dbReference type="PANTHER" id="PTHR33734">
    <property type="entry name" value="LYSM DOMAIN-CONTAINING GPI-ANCHORED PROTEIN 2"/>
    <property type="match status" value="1"/>
</dbReference>
<evidence type="ECO:0000313" key="4">
    <source>
        <dbReference type="Proteomes" id="UP001500707"/>
    </source>
</evidence>
<dbReference type="NCBIfam" id="NF038080">
    <property type="entry name" value="PG_bind_siph"/>
    <property type="match status" value="1"/>
</dbReference>
<evidence type="ECO:0000256" key="1">
    <source>
        <dbReference type="SAM" id="MobiDB-lite"/>
    </source>
</evidence>
<proteinExistence type="predicted"/>
<dbReference type="PROSITE" id="PS51782">
    <property type="entry name" value="LYSM"/>
    <property type="match status" value="1"/>
</dbReference>
<sequence length="446" mass="47391">MTEYHVAIDHPESPDPDSPVQMTTTYLGVCDQDHVDEVRAIAALDDAPRHVLEHPHIDGAFAVLREDGDLDVYVPVGASEYRVYDPDPGPKTEIEGLDLPRGASGPAYISGVTRFGDQSIGGAMDYPGNPPRFTWHTTESPAGGNYFASIAAYLIRVGAEPQVIYDPVTDKLGQFGPLTQSGRALRNDGSRRTNREGKVNIQVEVLGRAAAPWTKGFDPADKPNFRKLLAAGRAHGVPDVWPAGKPPATASAAAKGSRSRTTWQTKGGHYAHAQVPGNDHWDPGAIDTAIVPGKPVVAETGSDPTPAPSTATTYTVKKGDTLSAIATAHGTTVAKLVSLNSLKDPDDLAVGQKLKLPAKKPAPPAYEPFPGAAFFHGGRHSPIVTAMGRRLVQEGCGRYNSGPGPNWTNADRNSYAAWQRKLGFSGDDANGIPGKKSWDALKVPNV</sequence>
<dbReference type="CDD" id="cd00118">
    <property type="entry name" value="LysM"/>
    <property type="match status" value="1"/>
</dbReference>
<gene>
    <name evidence="3" type="ORF">GCM10022295_86300</name>
</gene>